<feature type="chain" id="PRO_5022189850" description="DUF1570 domain-containing protein" evidence="1">
    <location>
        <begin position="28"/>
        <end position="518"/>
    </location>
</feature>
<name>A0A532V4X8_UNCL8</name>
<protein>
    <recommendedName>
        <fullName evidence="4">DUF1570 domain-containing protein</fullName>
    </recommendedName>
</protein>
<organism evidence="2 3">
    <name type="scientific">candidate division LCP-89 bacterium B3_LCP</name>
    <dbReference type="NCBI Taxonomy" id="2012998"/>
    <lineage>
        <taxon>Bacteria</taxon>
        <taxon>Pseudomonadati</taxon>
        <taxon>Bacteria division LCP-89</taxon>
    </lineage>
</organism>
<dbReference type="AlphaFoldDB" id="A0A532V4X8"/>
<dbReference type="Proteomes" id="UP000319619">
    <property type="component" value="Unassembled WGS sequence"/>
</dbReference>
<evidence type="ECO:0000256" key="1">
    <source>
        <dbReference type="SAM" id="SignalP"/>
    </source>
</evidence>
<proteinExistence type="predicted"/>
<evidence type="ECO:0000313" key="2">
    <source>
        <dbReference type="EMBL" id="TKJ42264.1"/>
    </source>
</evidence>
<keyword evidence="1" id="KW-0732">Signal</keyword>
<feature type="signal peptide" evidence="1">
    <location>
        <begin position="1"/>
        <end position="27"/>
    </location>
</feature>
<evidence type="ECO:0008006" key="4">
    <source>
        <dbReference type="Google" id="ProtNLM"/>
    </source>
</evidence>
<gene>
    <name evidence="2" type="ORF">CEE37_00880</name>
</gene>
<dbReference type="EMBL" id="NJBN01000001">
    <property type="protein sequence ID" value="TKJ42264.1"/>
    <property type="molecule type" value="Genomic_DNA"/>
</dbReference>
<evidence type="ECO:0000313" key="3">
    <source>
        <dbReference type="Proteomes" id="UP000319619"/>
    </source>
</evidence>
<accession>A0A532V4X8</accession>
<reference evidence="2 3" key="1">
    <citation type="submission" date="2017-06" db="EMBL/GenBank/DDBJ databases">
        <title>Novel microbial phyla capable of carbon fixation and sulfur reduction in deep-sea sediments.</title>
        <authorList>
            <person name="Huang J."/>
            <person name="Baker B."/>
            <person name="Wang Y."/>
        </authorList>
    </citation>
    <scope>NUCLEOTIDE SEQUENCE [LARGE SCALE GENOMIC DNA]</scope>
    <source>
        <strain evidence="2">B3_LCP</strain>
    </source>
</reference>
<sequence>MRRNISFIPIIALIIAALCLSTTSLFAEDETFTEHDIKALKACEGVIKLFQQFQDTVWSGYNLAEIPFIFYMPEKWALLLNYDGEVEGFTSYPSDWPSMGTEVLFHSGQYRDLVGQLGFYQKVDTVIVVAVPYVNRSIVDLFAFIVHEAFHEYQFEAFGEIPWAREEKYPIQDSENTAWAYLEMRLLMDALRSMEADDPAKCRQYAQQFAAVRQHRWESGDPFIAQYEQGQEINEGTAKYVELKCISLMTDLHYSSSLKDVATSLLDDFSSISMPDYLLQIFENRLTGNSISPEDVPRNRIYSVGAAQGFLADYFGIDWKSKAQAAGTEFAFVKLMQEEFGWEASESEKLLKQIKADYNFDQSLKETEELIDEYTEGFNEELQTFNRQSGYRIEIEVSRNGLSRSRSSSAKKWLVDQGTQELRSHFNVYVLKNKLLLLDIHDTGILEQNNWEDSMRKVIFFVQEISSLIIDDKHLELSESAQHNFNKMEMSGEKVNLNYSGSGVIMIDDKEISIQLKP</sequence>
<comment type="caution">
    <text evidence="2">The sequence shown here is derived from an EMBL/GenBank/DDBJ whole genome shotgun (WGS) entry which is preliminary data.</text>
</comment>